<organism evidence="1 2">
    <name type="scientific">Mycobacterium tuberculosis</name>
    <dbReference type="NCBI Taxonomy" id="1773"/>
    <lineage>
        <taxon>Bacteria</taxon>
        <taxon>Bacillati</taxon>
        <taxon>Actinomycetota</taxon>
        <taxon>Actinomycetes</taxon>
        <taxon>Mycobacteriales</taxon>
        <taxon>Mycobacteriaceae</taxon>
        <taxon>Mycobacterium</taxon>
        <taxon>Mycobacterium tuberculosis complex</taxon>
    </lineage>
</organism>
<dbReference type="AlphaFoldDB" id="A0A916LDI2"/>
<accession>A0A916LDI2</accession>
<protein>
    <submittedName>
        <fullName evidence="1">Uncharacterized protein</fullName>
    </submittedName>
</protein>
<sequence>MRTRAVVSPRCGVHAMGDRGTHQLVVGRVVLHLIDPVPVSVVGMQDGPVAVCKLSPALGLAAGRNCPDLVYFIQAPLATLLDQSLDEHRG</sequence>
<comment type="caution">
    <text evidence="1">The sequence shown here is derived from an EMBL/GenBank/DDBJ whole genome shotgun (WGS) entry which is preliminary data.</text>
</comment>
<proteinExistence type="predicted"/>
<name>A0A916LDI2_MYCTX</name>
<dbReference type="Proteomes" id="UP000039021">
    <property type="component" value="Unassembled WGS sequence"/>
</dbReference>
<gene>
    <name evidence="1" type="ORF">ERS007739_03618</name>
</gene>
<evidence type="ECO:0000313" key="1">
    <source>
        <dbReference type="EMBL" id="COZ31029.1"/>
    </source>
</evidence>
<reference evidence="2" key="1">
    <citation type="submission" date="2015-03" db="EMBL/GenBank/DDBJ databases">
        <authorList>
            <consortium name="Pathogen Informatics"/>
        </authorList>
    </citation>
    <scope>NUCLEOTIDE SEQUENCE [LARGE SCALE GENOMIC DNA]</scope>
    <source>
        <strain evidence="2">N09902308</strain>
    </source>
</reference>
<dbReference type="EMBL" id="CSBK01001930">
    <property type="protein sequence ID" value="COZ31029.1"/>
    <property type="molecule type" value="Genomic_DNA"/>
</dbReference>
<evidence type="ECO:0000313" key="2">
    <source>
        <dbReference type="Proteomes" id="UP000039021"/>
    </source>
</evidence>